<dbReference type="EMBL" id="JMQI01000062">
    <property type="protein sequence ID" value="KDN18709.1"/>
    <property type="molecule type" value="Genomic_DNA"/>
</dbReference>
<evidence type="ECO:0000313" key="2">
    <source>
        <dbReference type="Proteomes" id="UP000027345"/>
    </source>
</evidence>
<protein>
    <submittedName>
        <fullName evidence="1">Uncharacterized protein</fullName>
    </submittedName>
</protein>
<dbReference type="eggNOG" id="ENOG5031W4Z">
    <property type="taxonomic scope" value="Bacteria"/>
</dbReference>
<dbReference type="AlphaFoldDB" id="A0A066U3N4"/>
<gene>
    <name evidence="1" type="ORF">DV20_29395</name>
</gene>
<dbReference type="OrthoDB" id="4287252at2"/>
<organism evidence="1 2">
    <name type="scientific">Amycolatopsis rifamycinica</name>
    <dbReference type="NCBI Taxonomy" id="287986"/>
    <lineage>
        <taxon>Bacteria</taxon>
        <taxon>Bacillati</taxon>
        <taxon>Actinomycetota</taxon>
        <taxon>Actinomycetes</taxon>
        <taxon>Pseudonocardiales</taxon>
        <taxon>Pseudonocardiaceae</taxon>
        <taxon>Amycolatopsis</taxon>
    </lineage>
</organism>
<comment type="caution">
    <text evidence="1">The sequence shown here is derived from an EMBL/GenBank/DDBJ whole genome shotgun (WGS) entry which is preliminary data.</text>
</comment>
<accession>A0A066U3N4</accession>
<dbReference type="Proteomes" id="UP000027345">
    <property type="component" value="Unassembled WGS sequence"/>
</dbReference>
<keyword evidence="2" id="KW-1185">Reference proteome</keyword>
<dbReference type="RefSeq" id="WP_043785866.1">
    <property type="nucleotide sequence ID" value="NZ_JMQI01000062.1"/>
</dbReference>
<evidence type="ECO:0000313" key="1">
    <source>
        <dbReference type="EMBL" id="KDN18709.1"/>
    </source>
</evidence>
<sequence length="132" mass="14663">MTGPDLLAVCDVCLQLIDDGDGAVWCRPETATPEPPDEGQFLIEELLAAPDTRARWRVTHEECAPGEGYRIAVERIRTWPAYLHWTAHLMGKGWLAGTNWADLILDTLDPASTQPGIRPRTARDLGHRHVGD</sequence>
<reference evidence="1 2" key="1">
    <citation type="submission" date="2014-05" db="EMBL/GenBank/DDBJ databases">
        <title>Draft genome sequence of Amycolatopsis rifamycinica DSM 46095.</title>
        <authorList>
            <person name="Lal R."/>
            <person name="Saxena A."/>
            <person name="Kumari R."/>
            <person name="Mukherjee U."/>
            <person name="Singh P."/>
            <person name="Sangwan N."/>
            <person name="Mahato N.K."/>
        </authorList>
    </citation>
    <scope>NUCLEOTIDE SEQUENCE [LARGE SCALE GENOMIC DNA]</scope>
    <source>
        <strain evidence="1 2">DSM 46095</strain>
    </source>
</reference>
<proteinExistence type="predicted"/>
<name>A0A066U3N4_9PSEU</name>